<sequence>MVVMDQEEEDDVSIPYAYGNDLVFESNSVKNGTSWADYAPPSKADGVRFPMASLTDFCAWESCQTRPLVGGFSRGTLLHNMFGNYLSKFKPQHLWTNRNKKLQLQKGGKVAERFARSPPTKANRVQSPAGSPDFRKWESCRWSAGFLGDLPFPQPLHSGAAPYSLQSPSSALKTTPSLSRAAQISSLTLVTKCTRPACDVGTADFTHADAGNGSIRNVLTLSDKPSASIKPATDMVSARIKSRGNERSLRKPADQWHHPTRFPNAKIWERPSRGSNLDHLAGRLAALLVRLRSVCRGHGGVVVRLLCSHKGDQGSIAYGVAPGFLHVGIEADVAAGRRVFSGIFPHPFIPLAKTSFLVVALILPA</sequence>
<proteinExistence type="predicted"/>
<dbReference type="Proteomes" id="UP001159363">
    <property type="component" value="Chromosome 14"/>
</dbReference>
<evidence type="ECO:0000256" key="1">
    <source>
        <dbReference type="SAM" id="MobiDB-lite"/>
    </source>
</evidence>
<reference evidence="2 3" key="1">
    <citation type="submission" date="2023-02" db="EMBL/GenBank/DDBJ databases">
        <title>LHISI_Scaffold_Assembly.</title>
        <authorList>
            <person name="Stuart O.P."/>
            <person name="Cleave R."/>
            <person name="Magrath M.J.L."/>
            <person name="Mikheyev A.S."/>
        </authorList>
    </citation>
    <scope>NUCLEOTIDE SEQUENCE [LARGE SCALE GENOMIC DNA]</scope>
    <source>
        <strain evidence="2">Daus_M_001</strain>
        <tissue evidence="2">Leg muscle</tissue>
    </source>
</reference>
<organism evidence="2 3">
    <name type="scientific">Dryococelus australis</name>
    <dbReference type="NCBI Taxonomy" id="614101"/>
    <lineage>
        <taxon>Eukaryota</taxon>
        <taxon>Metazoa</taxon>
        <taxon>Ecdysozoa</taxon>
        <taxon>Arthropoda</taxon>
        <taxon>Hexapoda</taxon>
        <taxon>Insecta</taxon>
        <taxon>Pterygota</taxon>
        <taxon>Neoptera</taxon>
        <taxon>Polyneoptera</taxon>
        <taxon>Phasmatodea</taxon>
        <taxon>Verophasmatodea</taxon>
        <taxon>Anareolatae</taxon>
        <taxon>Phasmatidae</taxon>
        <taxon>Eurycanthinae</taxon>
        <taxon>Dryococelus</taxon>
    </lineage>
</organism>
<evidence type="ECO:0000313" key="2">
    <source>
        <dbReference type="EMBL" id="KAJ8867968.1"/>
    </source>
</evidence>
<gene>
    <name evidence="2" type="ORF">PR048_031777</name>
</gene>
<feature type="region of interest" description="Disordered" evidence="1">
    <location>
        <begin position="112"/>
        <end position="132"/>
    </location>
</feature>
<dbReference type="EMBL" id="JARBHB010000015">
    <property type="protein sequence ID" value="KAJ8867968.1"/>
    <property type="molecule type" value="Genomic_DNA"/>
</dbReference>
<name>A0ABQ9G688_9NEOP</name>
<accession>A0ABQ9G688</accession>
<evidence type="ECO:0000313" key="3">
    <source>
        <dbReference type="Proteomes" id="UP001159363"/>
    </source>
</evidence>
<keyword evidence="3" id="KW-1185">Reference proteome</keyword>
<comment type="caution">
    <text evidence="2">The sequence shown here is derived from an EMBL/GenBank/DDBJ whole genome shotgun (WGS) entry which is preliminary data.</text>
</comment>
<protein>
    <submittedName>
        <fullName evidence="2">Uncharacterized protein</fullName>
    </submittedName>
</protein>